<reference evidence="1 2" key="1">
    <citation type="submission" date="2019-04" db="EMBL/GenBank/DDBJ databases">
        <title>A novel phosphate-accumulating bacterium identified in bioreactor for phosphate removal from wastewater.</title>
        <authorList>
            <person name="Kotlyarov R.Y."/>
            <person name="Beletsky A.V."/>
            <person name="Kallistova A.Y."/>
            <person name="Dorofeev A.G."/>
            <person name="Nikolaev Y.Y."/>
            <person name="Pimenov N.V."/>
            <person name="Ravin N.V."/>
            <person name="Mardanov A.V."/>
        </authorList>
    </citation>
    <scope>NUCLEOTIDE SEQUENCE [LARGE SCALE GENOMIC DNA]</scope>
    <source>
        <strain evidence="1 2">Bin19</strain>
    </source>
</reference>
<dbReference type="OrthoDB" id="8611785at2"/>
<protein>
    <submittedName>
        <fullName evidence="1">Uncharacterized protein</fullName>
    </submittedName>
</protein>
<accession>A0A5S4EGL2</accession>
<proteinExistence type="predicted"/>
<dbReference type="AlphaFoldDB" id="A0A5S4EGL2"/>
<comment type="caution">
    <text evidence="1">The sequence shown here is derived from an EMBL/GenBank/DDBJ whole genome shotgun (WGS) entry which is preliminary data.</text>
</comment>
<dbReference type="Proteomes" id="UP000306324">
    <property type="component" value="Unassembled WGS sequence"/>
</dbReference>
<evidence type="ECO:0000313" key="1">
    <source>
        <dbReference type="EMBL" id="TMQ74384.1"/>
    </source>
</evidence>
<dbReference type="EMBL" id="SWAD01000233">
    <property type="protein sequence ID" value="TMQ74384.1"/>
    <property type="molecule type" value="Genomic_DNA"/>
</dbReference>
<name>A0A5S4EGL2_9PROT</name>
<organism evidence="1 2">
    <name type="scientific">Candidatus Accumulibacter phosphatis</name>
    <dbReference type="NCBI Taxonomy" id="327160"/>
    <lineage>
        <taxon>Bacteria</taxon>
        <taxon>Pseudomonadati</taxon>
        <taxon>Pseudomonadota</taxon>
        <taxon>Betaproteobacteria</taxon>
        <taxon>Candidatus Accumulibacter</taxon>
    </lineage>
</organism>
<evidence type="ECO:0000313" key="2">
    <source>
        <dbReference type="Proteomes" id="UP000306324"/>
    </source>
</evidence>
<sequence>MTENNTTPILSRDDLTFTKRDDVGRLINWSVPHDPLEDWGKKFAIGQSYLDEIAELATHNEREAYLAVGCALSGGCDFRRGESTTFGNTGWGQECGFAEAIARAVIDGLRARRGGQAVYKPAPRPMLVEDAIGHFLACSKAFASLEVLLGEIDESDNLLAQGSLIAAGLGIAERYADLAERWRNDLKAGGLQS</sequence>
<dbReference type="RefSeq" id="WP_138679320.1">
    <property type="nucleotide sequence ID" value="NZ_SWAD01000233.1"/>
</dbReference>
<keyword evidence="2" id="KW-1185">Reference proteome</keyword>
<gene>
    <name evidence="1" type="ORF">ACCUM_1704</name>
</gene>